<evidence type="ECO:0000313" key="1">
    <source>
        <dbReference type="EMBL" id="TWP30510.1"/>
    </source>
</evidence>
<dbReference type="AlphaFoldDB" id="A0A563DK09"/>
<dbReference type="RefSeq" id="WP_146261294.1">
    <property type="nucleotide sequence ID" value="NZ_SELG01000027.1"/>
</dbReference>
<evidence type="ECO:0000313" key="2">
    <source>
        <dbReference type="Proteomes" id="UP000319499"/>
    </source>
</evidence>
<keyword evidence="2" id="KW-1185">Reference proteome</keyword>
<organism evidence="1 2">
    <name type="scientific">Apibacter muscae</name>
    <dbReference type="NCBI Taxonomy" id="2509004"/>
    <lineage>
        <taxon>Bacteria</taxon>
        <taxon>Pseudomonadati</taxon>
        <taxon>Bacteroidota</taxon>
        <taxon>Flavobacteriia</taxon>
        <taxon>Flavobacteriales</taxon>
        <taxon>Weeksellaceae</taxon>
        <taxon>Apibacter</taxon>
    </lineage>
</organism>
<protein>
    <submittedName>
        <fullName evidence="1">Uncharacterized protein</fullName>
    </submittedName>
</protein>
<reference evidence="1 2" key="1">
    <citation type="submission" date="2019-02" db="EMBL/GenBank/DDBJ databases">
        <title>Apibacter muscae sp. nov.: a novel member of the house fly microbiota.</title>
        <authorList>
            <person name="Park R."/>
        </authorList>
    </citation>
    <scope>NUCLEOTIDE SEQUENCE [LARGE SCALE GENOMIC DNA]</scope>
    <source>
        <strain evidence="1 2">AL1</strain>
    </source>
</reference>
<dbReference type="Proteomes" id="UP000319499">
    <property type="component" value="Unassembled WGS sequence"/>
</dbReference>
<accession>A0A563DK09</accession>
<sequence length="77" mass="9321">MPEDKGFEFRKWNAILRLKYGIKDPDNLPLKDWAKLVEEYRYIYELEAEDRKAELETLEINIKNTLYHIVNTLYGKN</sequence>
<proteinExistence type="predicted"/>
<comment type="caution">
    <text evidence="1">The sequence shown here is derived from an EMBL/GenBank/DDBJ whole genome shotgun (WGS) entry which is preliminary data.</text>
</comment>
<dbReference type="EMBL" id="SELH01000011">
    <property type="protein sequence ID" value="TWP30510.1"/>
    <property type="molecule type" value="Genomic_DNA"/>
</dbReference>
<name>A0A563DK09_9FLAO</name>
<gene>
    <name evidence="1" type="ORF">ETU09_00485</name>
</gene>